<organism evidence="2 3">
    <name type="scientific">Thalassobacillus cyri</name>
    <dbReference type="NCBI Taxonomy" id="571932"/>
    <lineage>
        <taxon>Bacteria</taxon>
        <taxon>Bacillati</taxon>
        <taxon>Bacillota</taxon>
        <taxon>Bacilli</taxon>
        <taxon>Bacillales</taxon>
        <taxon>Bacillaceae</taxon>
        <taxon>Thalassobacillus</taxon>
    </lineage>
</organism>
<feature type="transmembrane region" description="Helical" evidence="1">
    <location>
        <begin position="6"/>
        <end position="26"/>
    </location>
</feature>
<keyword evidence="1" id="KW-0812">Transmembrane</keyword>
<dbReference type="EMBL" id="FNQR01000001">
    <property type="protein sequence ID" value="SDZ85317.1"/>
    <property type="molecule type" value="Genomic_DNA"/>
</dbReference>
<reference evidence="2 3" key="1">
    <citation type="submission" date="2016-10" db="EMBL/GenBank/DDBJ databases">
        <authorList>
            <person name="de Groot N.N."/>
        </authorList>
    </citation>
    <scope>NUCLEOTIDE SEQUENCE [LARGE SCALE GENOMIC DNA]</scope>
    <source>
        <strain evidence="2 3">CCM7597</strain>
    </source>
</reference>
<name>A0A1H3WDW0_9BACI</name>
<keyword evidence="1" id="KW-1133">Transmembrane helix</keyword>
<proteinExistence type="predicted"/>
<keyword evidence="3" id="KW-1185">Reference proteome</keyword>
<accession>A0A1H3WDW0</accession>
<protein>
    <submittedName>
        <fullName evidence="2">Uncharacterized protein</fullName>
    </submittedName>
</protein>
<keyword evidence="1" id="KW-0472">Membrane</keyword>
<evidence type="ECO:0000256" key="1">
    <source>
        <dbReference type="SAM" id="Phobius"/>
    </source>
</evidence>
<evidence type="ECO:0000313" key="3">
    <source>
        <dbReference type="Proteomes" id="UP000198584"/>
    </source>
</evidence>
<feature type="transmembrane region" description="Helical" evidence="1">
    <location>
        <begin position="38"/>
        <end position="56"/>
    </location>
</feature>
<dbReference type="Proteomes" id="UP000198584">
    <property type="component" value="Unassembled WGS sequence"/>
</dbReference>
<evidence type="ECO:0000313" key="2">
    <source>
        <dbReference type="EMBL" id="SDZ85317.1"/>
    </source>
</evidence>
<sequence>MEDKKFFYMLGGVSYVSWPLYFLLYFHKYTTGEIIEALIFITILMIGYFIIIMLYFR</sequence>
<gene>
    <name evidence="2" type="ORF">SAMN05421743_101427</name>
</gene>
<dbReference type="AlphaFoldDB" id="A0A1H3WDW0"/>